<feature type="domain" description="Transposase IS116/IS110/IS902 C-terminal" evidence="2">
    <location>
        <begin position="233"/>
        <end position="311"/>
    </location>
</feature>
<sequence>MTTPAREVVAGVDTHADTHHAAVIDAVGRRLGDAQLPTTTAGYAALAAFLISFGIVVRVGVEGTGSYGAGLSRHLRSLGMLVAEVIRPNRQLRRLQGKTDPIDAYAAAQTALAEMDLPTPKTADGTVEAIRQLLVARRSAVKARTAAIAQIKALLVTAPEQTRAKFRGLSDDKLIDTLARSRPSSSEAIASAAGHALRSLARRHQHLGEEITDLEALMAPLVKAENPALVAAFGIHTVTAAQLLVTAGDNPDRLHSEASFAALCGTSPIPASSGKTTRHRLNRGGDRQANTALHRIALTRISHDRRTRDYIAGLIARGKGKKEAMRCLKRAIAREVFTHLTNPAEVPTIDDLSPLRQARGLTVAAAAAHFGVWPDKISTIERGARRDDDFANAYRQWLNAA</sequence>
<protein>
    <submittedName>
        <fullName evidence="3">IS110 family transposase</fullName>
    </submittedName>
</protein>
<dbReference type="EMBL" id="SPQB01000093">
    <property type="protein sequence ID" value="TFU29595.1"/>
    <property type="molecule type" value="Genomic_DNA"/>
</dbReference>
<name>A0A4Y9FK56_9MICO</name>
<proteinExistence type="predicted"/>
<organism evidence="3 4">
    <name type="scientific">Microbacterium paludicola</name>
    <dbReference type="NCBI Taxonomy" id="300019"/>
    <lineage>
        <taxon>Bacteria</taxon>
        <taxon>Bacillati</taxon>
        <taxon>Actinomycetota</taxon>
        <taxon>Actinomycetes</taxon>
        <taxon>Micrococcales</taxon>
        <taxon>Microbacteriaceae</taxon>
        <taxon>Microbacterium</taxon>
    </lineage>
</organism>
<dbReference type="InterPro" id="IPR002525">
    <property type="entry name" value="Transp_IS110-like_N"/>
</dbReference>
<dbReference type="AlphaFoldDB" id="A0A4Y9FK56"/>
<dbReference type="RefSeq" id="WP_135115705.1">
    <property type="nucleotide sequence ID" value="NZ_JADGLL010000093.1"/>
</dbReference>
<comment type="caution">
    <text evidence="3">The sequence shown here is derived from an EMBL/GenBank/DDBJ whole genome shotgun (WGS) entry which is preliminary data.</text>
</comment>
<evidence type="ECO:0000259" key="2">
    <source>
        <dbReference type="Pfam" id="PF02371"/>
    </source>
</evidence>
<dbReference type="Proteomes" id="UP000298358">
    <property type="component" value="Unassembled WGS sequence"/>
</dbReference>
<reference evidence="3 4" key="1">
    <citation type="submission" date="2019-03" db="EMBL/GenBank/DDBJ databases">
        <title>Diversity of the mouse oral microbiome.</title>
        <authorList>
            <person name="Joseph S."/>
            <person name="Aduse-Opoku J."/>
            <person name="Curtis M."/>
            <person name="Wade W."/>
            <person name="Hashim A."/>
        </authorList>
    </citation>
    <scope>NUCLEOTIDE SEQUENCE [LARGE SCALE GENOMIC DNA]</scope>
    <source>
        <strain evidence="3 4">P1012</strain>
    </source>
</reference>
<dbReference type="NCBIfam" id="NF033542">
    <property type="entry name" value="transpos_IS110"/>
    <property type="match status" value="1"/>
</dbReference>
<accession>A0A4Y9FK56</accession>
<dbReference type="OrthoDB" id="4337860at2"/>
<dbReference type="GO" id="GO:0004803">
    <property type="term" value="F:transposase activity"/>
    <property type="evidence" value="ECO:0007669"/>
    <property type="project" value="InterPro"/>
</dbReference>
<dbReference type="InterPro" id="IPR003346">
    <property type="entry name" value="Transposase_20"/>
</dbReference>
<evidence type="ECO:0000313" key="4">
    <source>
        <dbReference type="Proteomes" id="UP000298358"/>
    </source>
</evidence>
<dbReference type="PANTHER" id="PTHR33055">
    <property type="entry name" value="TRANSPOSASE FOR INSERTION SEQUENCE ELEMENT IS1111A"/>
    <property type="match status" value="1"/>
</dbReference>
<feature type="domain" description="Transposase IS110-like N-terminal" evidence="1">
    <location>
        <begin position="10"/>
        <end position="156"/>
    </location>
</feature>
<dbReference type="InterPro" id="IPR047650">
    <property type="entry name" value="Transpos_IS110"/>
</dbReference>
<keyword evidence="4" id="KW-1185">Reference proteome</keyword>
<gene>
    <name evidence="3" type="ORF">E4U02_15545</name>
</gene>
<evidence type="ECO:0000313" key="3">
    <source>
        <dbReference type="EMBL" id="TFU29595.1"/>
    </source>
</evidence>
<dbReference type="GO" id="GO:0003677">
    <property type="term" value="F:DNA binding"/>
    <property type="evidence" value="ECO:0007669"/>
    <property type="project" value="InterPro"/>
</dbReference>
<dbReference type="PANTHER" id="PTHR33055:SF16">
    <property type="entry name" value="TRANSPOSASE FOR INSERTION SEQUENCE ELEMENT IS1547"/>
    <property type="match status" value="1"/>
</dbReference>
<dbReference type="Pfam" id="PF01548">
    <property type="entry name" value="DEDD_Tnp_IS110"/>
    <property type="match status" value="1"/>
</dbReference>
<evidence type="ECO:0000259" key="1">
    <source>
        <dbReference type="Pfam" id="PF01548"/>
    </source>
</evidence>
<dbReference type="GO" id="GO:0006313">
    <property type="term" value="P:DNA transposition"/>
    <property type="evidence" value="ECO:0007669"/>
    <property type="project" value="InterPro"/>
</dbReference>
<dbReference type="Pfam" id="PF02371">
    <property type="entry name" value="Transposase_20"/>
    <property type="match status" value="1"/>
</dbReference>